<organism evidence="1">
    <name type="scientific">Arundo donax</name>
    <name type="common">Giant reed</name>
    <name type="synonym">Donax arundinaceus</name>
    <dbReference type="NCBI Taxonomy" id="35708"/>
    <lineage>
        <taxon>Eukaryota</taxon>
        <taxon>Viridiplantae</taxon>
        <taxon>Streptophyta</taxon>
        <taxon>Embryophyta</taxon>
        <taxon>Tracheophyta</taxon>
        <taxon>Spermatophyta</taxon>
        <taxon>Magnoliopsida</taxon>
        <taxon>Liliopsida</taxon>
        <taxon>Poales</taxon>
        <taxon>Poaceae</taxon>
        <taxon>PACMAD clade</taxon>
        <taxon>Arundinoideae</taxon>
        <taxon>Arundineae</taxon>
        <taxon>Arundo</taxon>
    </lineage>
</organism>
<reference evidence="1" key="1">
    <citation type="submission" date="2014-09" db="EMBL/GenBank/DDBJ databases">
        <authorList>
            <person name="Magalhaes I.L.F."/>
            <person name="Oliveira U."/>
            <person name="Santos F.R."/>
            <person name="Vidigal T.H.D.A."/>
            <person name="Brescovit A.D."/>
            <person name="Santos A.J."/>
        </authorList>
    </citation>
    <scope>NUCLEOTIDE SEQUENCE</scope>
    <source>
        <tissue evidence="1">Shoot tissue taken approximately 20 cm above the soil surface</tissue>
    </source>
</reference>
<accession>A0A0A9BJJ2</accession>
<name>A0A0A9BJJ2_ARUDO</name>
<reference evidence="1" key="2">
    <citation type="journal article" date="2015" name="Data Brief">
        <title>Shoot transcriptome of the giant reed, Arundo donax.</title>
        <authorList>
            <person name="Barrero R.A."/>
            <person name="Guerrero F.D."/>
            <person name="Moolhuijzen P."/>
            <person name="Goolsby J.A."/>
            <person name="Tidwell J."/>
            <person name="Bellgard S.E."/>
            <person name="Bellgard M.I."/>
        </authorList>
    </citation>
    <scope>NUCLEOTIDE SEQUENCE</scope>
    <source>
        <tissue evidence="1">Shoot tissue taken approximately 20 cm above the soil surface</tissue>
    </source>
</reference>
<dbReference type="AlphaFoldDB" id="A0A0A9BJJ2"/>
<evidence type="ECO:0000313" key="1">
    <source>
        <dbReference type="EMBL" id="JAD63536.1"/>
    </source>
</evidence>
<protein>
    <submittedName>
        <fullName evidence="1">Uncharacterized protein</fullName>
    </submittedName>
</protein>
<proteinExistence type="predicted"/>
<sequence>MLQLFNDISKYDKINCQIG</sequence>
<dbReference type="EMBL" id="GBRH01234359">
    <property type="protein sequence ID" value="JAD63536.1"/>
    <property type="molecule type" value="Transcribed_RNA"/>
</dbReference>